<dbReference type="Proteomes" id="UP001501115">
    <property type="component" value="Unassembled WGS sequence"/>
</dbReference>
<feature type="region of interest" description="Disordered" evidence="1">
    <location>
        <begin position="34"/>
        <end position="79"/>
    </location>
</feature>
<evidence type="ECO:0000313" key="4">
    <source>
        <dbReference type="Proteomes" id="UP001501115"/>
    </source>
</evidence>
<dbReference type="InterPro" id="IPR057170">
    <property type="entry name" value="DUF7848"/>
</dbReference>
<name>A0ABP8FFF4_9ACTN</name>
<comment type="caution">
    <text evidence="3">The sequence shown here is derived from an EMBL/GenBank/DDBJ whole genome shotgun (WGS) entry which is preliminary data.</text>
</comment>
<keyword evidence="4" id="KW-1185">Reference proteome</keyword>
<gene>
    <name evidence="3" type="ORF">GCM10023086_19040</name>
</gene>
<reference evidence="4" key="1">
    <citation type="journal article" date="2019" name="Int. J. Syst. Evol. Microbiol.">
        <title>The Global Catalogue of Microorganisms (GCM) 10K type strain sequencing project: providing services to taxonomists for standard genome sequencing and annotation.</title>
        <authorList>
            <consortium name="The Broad Institute Genomics Platform"/>
            <consortium name="The Broad Institute Genome Sequencing Center for Infectious Disease"/>
            <person name="Wu L."/>
            <person name="Ma J."/>
        </authorList>
    </citation>
    <scope>NUCLEOTIDE SEQUENCE [LARGE SCALE GENOMIC DNA]</scope>
    <source>
        <strain evidence="4">JCM 31290</strain>
    </source>
</reference>
<dbReference type="Pfam" id="PF25232">
    <property type="entry name" value="DUF7848"/>
    <property type="match status" value="1"/>
</dbReference>
<evidence type="ECO:0000256" key="1">
    <source>
        <dbReference type="SAM" id="MobiDB-lite"/>
    </source>
</evidence>
<sequence length="201" mass="22305">MEPGTLVYDPQAGKVGEYQDRTGPYVMLRPVGGGREWQADPASIREATREERLRAGVRAANDRSREGLSADPNRPPVPVPGCATCEELAVRRDRARAAFDGSAVTDANVLLRHHQRQEHGGESAGRRIFRYVPYSIVQDASALPEYEARCVSGEDADCGAGSGPCSAPAEVEEWQRRHTQETRHLRYRRSFADYAVLERRG</sequence>
<protein>
    <recommendedName>
        <fullName evidence="2">DUF7848 domain-containing protein</fullName>
    </recommendedName>
</protein>
<accession>A0ABP8FFF4</accession>
<dbReference type="RefSeq" id="WP_345660914.1">
    <property type="nucleotide sequence ID" value="NZ_BAABET010000002.1"/>
</dbReference>
<feature type="compositionally biased region" description="Basic and acidic residues" evidence="1">
    <location>
        <begin position="46"/>
        <end position="68"/>
    </location>
</feature>
<dbReference type="EMBL" id="BAABET010000002">
    <property type="protein sequence ID" value="GAA4302583.1"/>
    <property type="molecule type" value="Genomic_DNA"/>
</dbReference>
<organism evidence="3 4">
    <name type="scientific">Streptomyces venetus</name>
    <dbReference type="NCBI Taxonomy" id="1701086"/>
    <lineage>
        <taxon>Bacteria</taxon>
        <taxon>Bacillati</taxon>
        <taxon>Actinomycetota</taxon>
        <taxon>Actinomycetes</taxon>
        <taxon>Kitasatosporales</taxon>
        <taxon>Streptomycetaceae</taxon>
        <taxon>Streptomyces</taxon>
    </lineage>
</organism>
<proteinExistence type="predicted"/>
<evidence type="ECO:0000259" key="2">
    <source>
        <dbReference type="Pfam" id="PF25232"/>
    </source>
</evidence>
<evidence type="ECO:0000313" key="3">
    <source>
        <dbReference type="EMBL" id="GAA4302583.1"/>
    </source>
</evidence>
<feature type="domain" description="DUF7848" evidence="2">
    <location>
        <begin position="125"/>
        <end position="194"/>
    </location>
</feature>